<dbReference type="PRINTS" id="PR00723">
    <property type="entry name" value="SUBTILISIN"/>
</dbReference>
<evidence type="ECO:0000256" key="5">
    <source>
        <dbReference type="PROSITE-ProRule" id="PRU01240"/>
    </source>
</evidence>
<comment type="similarity">
    <text evidence="1 5">Belongs to the peptidase S8 family.</text>
</comment>
<feature type="active site" description="Charge relay system" evidence="5">
    <location>
        <position position="799"/>
    </location>
</feature>
<dbReference type="PROSITE" id="PS00138">
    <property type="entry name" value="SUBTILASE_SER"/>
    <property type="match status" value="1"/>
</dbReference>
<evidence type="ECO:0000256" key="2">
    <source>
        <dbReference type="ARBA" id="ARBA00022670"/>
    </source>
</evidence>
<dbReference type="InterPro" id="IPR036852">
    <property type="entry name" value="Peptidase_S8/S53_dom_sf"/>
</dbReference>
<dbReference type="SUPFAM" id="SSF52743">
    <property type="entry name" value="Subtilisin-like"/>
    <property type="match status" value="1"/>
</dbReference>
<keyword evidence="2 5" id="KW-0645">Protease</keyword>
<sequence length="896" mass="100151">MINTHFHETAQDTQHVTLHADHALLPDHIDQIKSNYNLVELKGTGSKDSTWTSKDSSTPMRFGMIQWTIQNDKHVGLVKRVLETLETEFKSSPFPRLETLRTLTSETTDSEDVLIKVVRPETDSERNELIESLKDLSNVMKDDTKDPPPEDTRIGSKSKPLMAPLLLSLFSTISKYWRCTCKPSHQAALLLYTNLEQWFQGQLDDGKRHASPFASSCRSRRFELQYRTQKLSVNLLEAAKVWIAEEESTVRSRVIQKSTNRLNLNVEGVSLSLQDKMGNEMKKNFDNCELVSFTEGFLENNTELQIGGKLCVAVILSYAFLDFCGETWFPRGWTKHSLYLMQRGKTLLLQPFLVTNMAARQADSKSTTTTAATRAQKLLHHGILLMEIFQQDLLNKTDGRVANLEETAEEIFKSIEWDVCERFGKAVEACIKRELIGNAMISSTPISESVTGSSQEISDEHFARVFCEKILAPLEADFESQWQDEDPDQVISTLNLPSIKQQKSPAQRGPKTNAAGSKHLHGHRHRPASRTSSPIPLGRSHQPPPTLTSLRKKPASLRFFDVVDLPDSTQVTGALRWFQNFDEDVIQSRLPKRAASKEKRIKIGVLDTGIDLKNAWISQRAGRIQCWLPGADCEDKDGHGTHFAHLLLRLAPHAHLRISKVSKTRLLKDADIRRIADAITDFSTGTGRVDVINLSFGFPNYRTQLNPILTAIRTARTNGVVIFAAAGNEGGNQGVFWPAAFHDGGHVIRINSSDGDGVPSGFNPDPEIGRRICTLGEGVPSCQPDPKDVLQMINRSGTSFATPISAAIASIVLGFMDNVDCSEYRNSKDLLPRLRTAVGMEKVLCEVCVRHAGSRRSGFSYITPWYFLAVEEKIRLPRILSILEGVPESPTPQVKP</sequence>
<dbReference type="InterPro" id="IPR056002">
    <property type="entry name" value="DUF7580"/>
</dbReference>
<dbReference type="InterPro" id="IPR051048">
    <property type="entry name" value="Peptidase_S8/S53_subtilisin"/>
</dbReference>
<dbReference type="Pfam" id="PF24476">
    <property type="entry name" value="DUF7580"/>
    <property type="match status" value="1"/>
</dbReference>
<feature type="domain" description="Peptidase S8/S53" evidence="7">
    <location>
        <begin position="599"/>
        <end position="818"/>
    </location>
</feature>
<dbReference type="InterPro" id="IPR000209">
    <property type="entry name" value="Peptidase_S8/S53_dom"/>
</dbReference>
<feature type="domain" description="DUF7580" evidence="8">
    <location>
        <begin position="279"/>
        <end position="479"/>
    </location>
</feature>
<evidence type="ECO:0000256" key="4">
    <source>
        <dbReference type="ARBA" id="ARBA00022825"/>
    </source>
</evidence>
<dbReference type="EMBL" id="JAAMPI010001267">
    <property type="protein sequence ID" value="KAF4625914.1"/>
    <property type="molecule type" value="Genomic_DNA"/>
</dbReference>
<dbReference type="OrthoDB" id="206201at2759"/>
<feature type="compositionally biased region" description="Basic residues" evidence="6">
    <location>
        <begin position="518"/>
        <end position="528"/>
    </location>
</feature>
<keyword evidence="3 5" id="KW-0378">Hydrolase</keyword>
<comment type="caution">
    <text evidence="9">The sequence shown here is derived from an EMBL/GenBank/DDBJ whole genome shotgun (WGS) entry which is preliminary data.</text>
</comment>
<feature type="active site" description="Charge relay system" evidence="5">
    <location>
        <position position="607"/>
    </location>
</feature>
<dbReference type="GO" id="GO:0004252">
    <property type="term" value="F:serine-type endopeptidase activity"/>
    <property type="evidence" value="ECO:0007669"/>
    <property type="project" value="UniProtKB-UniRule"/>
</dbReference>
<dbReference type="AlphaFoldDB" id="A0A8H4RBW6"/>
<protein>
    <recommendedName>
        <fullName evidence="11">Peptidase S8/S53 domain-containing protein</fullName>
    </recommendedName>
</protein>
<dbReference type="InterPro" id="IPR023828">
    <property type="entry name" value="Peptidase_S8_Ser-AS"/>
</dbReference>
<dbReference type="GO" id="GO:0006508">
    <property type="term" value="P:proteolysis"/>
    <property type="evidence" value="ECO:0007669"/>
    <property type="project" value="UniProtKB-KW"/>
</dbReference>
<dbReference type="CDD" id="cd00306">
    <property type="entry name" value="Peptidases_S8_S53"/>
    <property type="match status" value="1"/>
</dbReference>
<feature type="region of interest" description="Disordered" evidence="6">
    <location>
        <begin position="498"/>
        <end position="550"/>
    </location>
</feature>
<evidence type="ECO:0000256" key="3">
    <source>
        <dbReference type="ARBA" id="ARBA00022801"/>
    </source>
</evidence>
<dbReference type="Proteomes" id="UP000566819">
    <property type="component" value="Unassembled WGS sequence"/>
</dbReference>
<dbReference type="PROSITE" id="PS51892">
    <property type="entry name" value="SUBTILASE"/>
    <property type="match status" value="1"/>
</dbReference>
<dbReference type="Pfam" id="PF00082">
    <property type="entry name" value="Peptidase_S8"/>
    <property type="match status" value="1"/>
</dbReference>
<evidence type="ECO:0008006" key="11">
    <source>
        <dbReference type="Google" id="ProtNLM"/>
    </source>
</evidence>
<dbReference type="PANTHER" id="PTHR43399:SF4">
    <property type="entry name" value="CELL WALL-ASSOCIATED PROTEASE"/>
    <property type="match status" value="1"/>
</dbReference>
<keyword evidence="10" id="KW-1185">Reference proteome</keyword>
<accession>A0A8H4RBW6</accession>
<evidence type="ECO:0000256" key="6">
    <source>
        <dbReference type="SAM" id="MobiDB-lite"/>
    </source>
</evidence>
<evidence type="ECO:0000313" key="9">
    <source>
        <dbReference type="EMBL" id="KAF4625914.1"/>
    </source>
</evidence>
<gene>
    <name evidence="9" type="ORF">G7Y89_g12250</name>
</gene>
<evidence type="ECO:0000256" key="1">
    <source>
        <dbReference type="ARBA" id="ARBA00011073"/>
    </source>
</evidence>
<feature type="active site" description="Charge relay system" evidence="5">
    <location>
        <position position="639"/>
    </location>
</feature>
<evidence type="ECO:0000259" key="7">
    <source>
        <dbReference type="Pfam" id="PF00082"/>
    </source>
</evidence>
<dbReference type="Gene3D" id="3.40.50.200">
    <property type="entry name" value="Peptidase S8/S53 domain"/>
    <property type="match status" value="1"/>
</dbReference>
<proteinExistence type="inferred from homology"/>
<evidence type="ECO:0000313" key="10">
    <source>
        <dbReference type="Proteomes" id="UP000566819"/>
    </source>
</evidence>
<keyword evidence="4 5" id="KW-0720">Serine protease</keyword>
<organism evidence="9 10">
    <name type="scientific">Cudoniella acicularis</name>
    <dbReference type="NCBI Taxonomy" id="354080"/>
    <lineage>
        <taxon>Eukaryota</taxon>
        <taxon>Fungi</taxon>
        <taxon>Dikarya</taxon>
        <taxon>Ascomycota</taxon>
        <taxon>Pezizomycotina</taxon>
        <taxon>Leotiomycetes</taxon>
        <taxon>Helotiales</taxon>
        <taxon>Tricladiaceae</taxon>
        <taxon>Cudoniella</taxon>
    </lineage>
</organism>
<reference evidence="9 10" key="1">
    <citation type="submission" date="2020-03" db="EMBL/GenBank/DDBJ databases">
        <title>Draft Genome Sequence of Cudoniella acicularis.</title>
        <authorList>
            <person name="Buettner E."/>
            <person name="Kellner H."/>
        </authorList>
    </citation>
    <scope>NUCLEOTIDE SEQUENCE [LARGE SCALE GENOMIC DNA]</scope>
    <source>
        <strain evidence="9 10">DSM 108380</strain>
    </source>
</reference>
<name>A0A8H4RBW6_9HELO</name>
<dbReference type="InterPro" id="IPR015500">
    <property type="entry name" value="Peptidase_S8_subtilisin-rel"/>
</dbReference>
<evidence type="ECO:0000259" key="8">
    <source>
        <dbReference type="Pfam" id="PF24476"/>
    </source>
</evidence>
<dbReference type="PANTHER" id="PTHR43399">
    <property type="entry name" value="SUBTILISIN-RELATED"/>
    <property type="match status" value="1"/>
</dbReference>